<evidence type="ECO:0000256" key="1">
    <source>
        <dbReference type="SAM" id="Phobius"/>
    </source>
</evidence>
<keyword evidence="3" id="KW-1185">Reference proteome</keyword>
<gene>
    <name evidence="2" type="ORF">BACCIP111883_03923</name>
</gene>
<protein>
    <submittedName>
        <fullName evidence="2">Uncharacterized protein</fullName>
    </submittedName>
</protein>
<accession>A0ABN8AHC5</accession>
<keyword evidence="1" id="KW-0812">Transmembrane</keyword>
<feature type="transmembrane region" description="Helical" evidence="1">
    <location>
        <begin position="6"/>
        <end position="39"/>
    </location>
</feature>
<name>A0ABN8AHC5_9BACI</name>
<keyword evidence="1" id="KW-0472">Membrane</keyword>
<keyword evidence="1" id="KW-1133">Transmembrane helix</keyword>
<proteinExistence type="predicted"/>
<evidence type="ECO:0000313" key="2">
    <source>
        <dbReference type="EMBL" id="CAG9623127.1"/>
    </source>
</evidence>
<comment type="caution">
    <text evidence="2">The sequence shown here is derived from an EMBL/GenBank/DDBJ whole genome shotgun (WGS) entry which is preliminary data.</text>
</comment>
<dbReference type="EMBL" id="CAKJTJ010000035">
    <property type="protein sequence ID" value="CAG9623127.1"/>
    <property type="molecule type" value="Genomic_DNA"/>
</dbReference>
<dbReference type="Proteomes" id="UP000789833">
    <property type="component" value="Unassembled WGS sequence"/>
</dbReference>
<evidence type="ECO:0000313" key="3">
    <source>
        <dbReference type="Proteomes" id="UP000789833"/>
    </source>
</evidence>
<reference evidence="2 3" key="1">
    <citation type="submission" date="2021-10" db="EMBL/GenBank/DDBJ databases">
        <authorList>
            <person name="Criscuolo A."/>
        </authorList>
    </citation>
    <scope>NUCLEOTIDE SEQUENCE [LARGE SCALE GENOMIC DNA]</scope>
    <source>
        <strain evidence="3">CIP 111883</strain>
    </source>
</reference>
<organism evidence="2 3">
    <name type="scientific">Sutcliffiella rhizosphaerae</name>
    <dbReference type="NCBI Taxonomy" id="2880967"/>
    <lineage>
        <taxon>Bacteria</taxon>
        <taxon>Bacillati</taxon>
        <taxon>Bacillota</taxon>
        <taxon>Bacilli</taxon>
        <taxon>Bacillales</taxon>
        <taxon>Bacillaceae</taxon>
        <taxon>Sutcliffiella</taxon>
    </lineage>
</organism>
<sequence>MVTSLIVFGIIIMIIGIITPIGSGTTILVSLILFVMVIVLLIKKRKVAIT</sequence>